<organism evidence="10 11">
    <name type="scientific">Mesorhabditis belari</name>
    <dbReference type="NCBI Taxonomy" id="2138241"/>
    <lineage>
        <taxon>Eukaryota</taxon>
        <taxon>Metazoa</taxon>
        <taxon>Ecdysozoa</taxon>
        <taxon>Nematoda</taxon>
        <taxon>Chromadorea</taxon>
        <taxon>Rhabditida</taxon>
        <taxon>Rhabditina</taxon>
        <taxon>Rhabditomorpha</taxon>
        <taxon>Rhabditoidea</taxon>
        <taxon>Rhabditidae</taxon>
        <taxon>Mesorhabditinae</taxon>
        <taxon>Mesorhabditis</taxon>
    </lineage>
</organism>
<evidence type="ECO:0000256" key="4">
    <source>
        <dbReference type="ARBA" id="ARBA00022771"/>
    </source>
</evidence>
<feature type="domain" description="Nanos-type" evidence="9">
    <location>
        <begin position="285"/>
        <end position="353"/>
    </location>
</feature>
<accession>A0AAF3J7Y3</accession>
<keyword evidence="2" id="KW-0963">Cytoplasm</keyword>
<evidence type="ECO:0000256" key="1">
    <source>
        <dbReference type="ARBA" id="ARBA00004496"/>
    </source>
</evidence>
<dbReference type="GO" id="GO:0008270">
    <property type="term" value="F:zinc ion binding"/>
    <property type="evidence" value="ECO:0007669"/>
    <property type="project" value="UniProtKB-KW"/>
</dbReference>
<dbReference type="WBParaSite" id="MBELARI_LOCUS21893">
    <property type="protein sequence ID" value="MBELARI_LOCUS21893"/>
    <property type="gene ID" value="MBELARI_LOCUS21893"/>
</dbReference>
<keyword evidence="5" id="KW-0862">Zinc</keyword>
<evidence type="ECO:0000259" key="9">
    <source>
        <dbReference type="PROSITE" id="PS51522"/>
    </source>
</evidence>
<name>A0AAF3J7Y3_9BILA</name>
<evidence type="ECO:0000313" key="10">
    <source>
        <dbReference type="Proteomes" id="UP000887575"/>
    </source>
</evidence>
<proteinExistence type="inferred from homology"/>
<keyword evidence="10" id="KW-1185">Reference proteome</keyword>
<keyword evidence="4 8" id="KW-0863">Zinc-finger</keyword>
<protein>
    <submittedName>
        <fullName evidence="11">Nanos-type domain-containing protein</fullName>
    </submittedName>
</protein>
<dbReference type="GO" id="GO:0006417">
    <property type="term" value="P:regulation of translation"/>
    <property type="evidence" value="ECO:0007669"/>
    <property type="project" value="UniProtKB-UniRule"/>
</dbReference>
<comment type="similarity">
    <text evidence="8">Belongs to the nanos family.</text>
</comment>
<dbReference type="Proteomes" id="UP000887575">
    <property type="component" value="Unassembled WGS sequence"/>
</dbReference>
<dbReference type="AlphaFoldDB" id="A0AAF3J7Y3"/>
<keyword evidence="3" id="KW-0479">Metal-binding</keyword>
<evidence type="ECO:0000256" key="8">
    <source>
        <dbReference type="PROSITE-ProRule" id="PRU00855"/>
    </source>
</evidence>
<dbReference type="Pfam" id="PF05741">
    <property type="entry name" value="zf-nanos"/>
    <property type="match status" value="1"/>
</dbReference>
<dbReference type="PROSITE" id="PS51522">
    <property type="entry name" value="ZF_NANOS"/>
    <property type="match status" value="1"/>
</dbReference>
<evidence type="ECO:0000313" key="11">
    <source>
        <dbReference type="WBParaSite" id="MBELARI_LOCUS21893"/>
    </source>
</evidence>
<dbReference type="InterPro" id="IPR038129">
    <property type="entry name" value="Nanos_sf"/>
</dbReference>
<evidence type="ECO:0000256" key="3">
    <source>
        <dbReference type="ARBA" id="ARBA00022723"/>
    </source>
</evidence>
<sequence length="362" mass="40664">MLDWDRDFFVGLCASRNSTEVSDGHSSSYGTLKPEVDLANLSQSLSPTRSDELPKDVEPDDGCWMSTIPAVPMDYMSNDSSIFEDDVFSEGSDPIVQPDQTKLAGEPTIENADELHVVGNPLFSDHWTDYLYGPMAFVHRSGEPDKFWLEYRRSQPSFKLLKVNTGTGVEYPILEKAAIPHLKNNLEALHLPTHIMSAIETSFNKVVCQRPFSLDFDYPSNDTRLNTLHLEKLLEFSQLRAPRITSLLAAFSPSEEKPMKLLPESIDHGSYAFKSVDGAFNPHDSCDFCYGKAMREAIAHGKEPPERFAHGPWFGHRLRDKKGDVLCPRMFAIKCYTCGATGKGAHTYSHCPFNRHRLLGES</sequence>
<dbReference type="InterPro" id="IPR008705">
    <property type="entry name" value="Nanos/Xcar2"/>
</dbReference>
<dbReference type="GO" id="GO:0003723">
    <property type="term" value="F:RNA binding"/>
    <property type="evidence" value="ECO:0007669"/>
    <property type="project" value="UniProtKB-UniRule"/>
</dbReference>
<dbReference type="Gene3D" id="4.10.60.30">
    <property type="entry name" value="Nanos, RNA-binding domain"/>
    <property type="match status" value="1"/>
</dbReference>
<reference evidence="11" key="1">
    <citation type="submission" date="2024-02" db="UniProtKB">
        <authorList>
            <consortium name="WormBaseParasite"/>
        </authorList>
    </citation>
    <scope>IDENTIFICATION</scope>
</reference>
<evidence type="ECO:0000256" key="7">
    <source>
        <dbReference type="ARBA" id="ARBA00022884"/>
    </source>
</evidence>
<evidence type="ECO:0000256" key="6">
    <source>
        <dbReference type="ARBA" id="ARBA00022845"/>
    </source>
</evidence>
<evidence type="ECO:0000256" key="2">
    <source>
        <dbReference type="ARBA" id="ARBA00022490"/>
    </source>
</evidence>
<dbReference type="InterPro" id="IPR024161">
    <property type="entry name" value="Znf_nanos-typ"/>
</dbReference>
<evidence type="ECO:0000256" key="5">
    <source>
        <dbReference type="ARBA" id="ARBA00022833"/>
    </source>
</evidence>
<dbReference type="GO" id="GO:0005737">
    <property type="term" value="C:cytoplasm"/>
    <property type="evidence" value="ECO:0007669"/>
    <property type="project" value="UniProtKB-SubCell"/>
</dbReference>
<comment type="subcellular location">
    <subcellularLocation>
        <location evidence="1">Cytoplasm</location>
    </subcellularLocation>
</comment>
<dbReference type="PANTHER" id="PTHR12887">
    <property type="entry name" value="NANOS PROTEIN"/>
    <property type="match status" value="1"/>
</dbReference>
<keyword evidence="6 8" id="KW-0810">Translation regulation</keyword>
<keyword evidence="7 8" id="KW-0694">RNA-binding</keyword>